<evidence type="ECO:0000313" key="1">
    <source>
        <dbReference type="EMBL" id="QHT22891.1"/>
    </source>
</evidence>
<accession>A0A6C0E2Q1</accession>
<organism evidence="1">
    <name type="scientific">viral metagenome</name>
    <dbReference type="NCBI Taxonomy" id="1070528"/>
    <lineage>
        <taxon>unclassified sequences</taxon>
        <taxon>metagenomes</taxon>
        <taxon>organismal metagenomes</taxon>
    </lineage>
</organism>
<protein>
    <submittedName>
        <fullName evidence="1">Uncharacterized protein</fullName>
    </submittedName>
</protein>
<proteinExistence type="predicted"/>
<sequence length="140" mass="16431">MIEHEITTMYNTKYVCRYNSDDVFLDTDDINEETKNQIRNILYRNDLLHIFDIDEFDEVIVNKVIQKLYEMLKQNTGFYSLLQKVSSKIIGTSGSDYEYFGLLILYSFDYLHQSHICISELLETGNVSKTNLDILYTLVG</sequence>
<reference evidence="1" key="1">
    <citation type="journal article" date="2020" name="Nature">
        <title>Giant virus diversity and host interactions through global metagenomics.</title>
        <authorList>
            <person name="Schulz F."/>
            <person name="Roux S."/>
            <person name="Paez-Espino D."/>
            <person name="Jungbluth S."/>
            <person name="Walsh D.A."/>
            <person name="Denef V.J."/>
            <person name="McMahon K.D."/>
            <person name="Konstantinidis K.T."/>
            <person name="Eloe-Fadrosh E.A."/>
            <person name="Kyrpides N.C."/>
            <person name="Woyke T."/>
        </authorList>
    </citation>
    <scope>NUCLEOTIDE SEQUENCE</scope>
    <source>
        <strain evidence="1">GVMAG-M-3300023179-114</strain>
    </source>
</reference>
<name>A0A6C0E2Q1_9ZZZZ</name>
<dbReference type="AlphaFoldDB" id="A0A6C0E2Q1"/>
<dbReference type="EMBL" id="MN739721">
    <property type="protein sequence ID" value="QHT22891.1"/>
    <property type="molecule type" value="Genomic_DNA"/>
</dbReference>